<dbReference type="EMBL" id="PIPJ01000002">
    <property type="protein sequence ID" value="RUO22468.1"/>
    <property type="molecule type" value="Genomic_DNA"/>
</dbReference>
<dbReference type="SMART" id="SM00267">
    <property type="entry name" value="GGDEF"/>
    <property type="match status" value="1"/>
</dbReference>
<dbReference type="Pfam" id="PF00990">
    <property type="entry name" value="GGDEF"/>
    <property type="match status" value="1"/>
</dbReference>
<feature type="domain" description="EAL" evidence="2">
    <location>
        <begin position="300"/>
        <end position="553"/>
    </location>
</feature>
<evidence type="ECO:0000313" key="5">
    <source>
        <dbReference type="Proteomes" id="UP000288395"/>
    </source>
</evidence>
<feature type="transmembrane region" description="Helical" evidence="1">
    <location>
        <begin position="20"/>
        <end position="38"/>
    </location>
</feature>
<dbReference type="SMART" id="SM00052">
    <property type="entry name" value="EAL"/>
    <property type="match status" value="1"/>
</dbReference>
<dbReference type="Gene3D" id="3.30.70.270">
    <property type="match status" value="1"/>
</dbReference>
<keyword evidence="1" id="KW-1133">Transmembrane helix</keyword>
<dbReference type="SUPFAM" id="SSF141868">
    <property type="entry name" value="EAL domain-like"/>
    <property type="match status" value="1"/>
</dbReference>
<feature type="domain" description="GGDEF" evidence="3">
    <location>
        <begin position="161"/>
        <end position="292"/>
    </location>
</feature>
<sequence length="558" mass="62796">MNNKRIVQYYFSHKRLIQRIGLVAIAVAVMLVTWLVWYTGGIKYVYSHSMYLPILAAGFIFGWPGGILVALIAGLALGPWMPIDTTTGEMQELANWLYRMGYFILIGGLSGLVNDSVKRYIDYLRWLARHDIKTKLPNRKKLLKDIRELISTDKPKRLSRERNLLIVVSIDNVRELQGAFGFRVIHQVIHVSAASLQKQIDKKLTLYRTDSNQIGILLQSAPNEIEAYLKKVMGVLKSTVRFDSYSVYVASHAGAVCISAHYDEPEIYLQHAEIALAHAYKTQRDYVQFSSSLELTVQRNITLLGDLAKALRANELTVHYQPKIDLASNSVCGAEALIRWHHPLYGDISPSDFIPQAEQSTLILEITKNVMTQVTQQIKEWREQGVSIPIAINISSHDIMDKDFVARLLNELDKADIPGEMIEVELTEGALINDLAHTQLELLRLSRAKVVISVDDFGTGYSSLQYLHRLPISVIKIDRSFVQNLPNNDGARHIVDAAIGLAKNMGIKTIAEGVETPSANAYLRKIGCNSVQGFYYTAALPADKFIAWYREFQPLSVD</sequence>
<evidence type="ECO:0000256" key="1">
    <source>
        <dbReference type="SAM" id="Phobius"/>
    </source>
</evidence>
<keyword evidence="1" id="KW-0472">Membrane</keyword>
<dbReference type="Gene3D" id="3.20.20.450">
    <property type="entry name" value="EAL domain"/>
    <property type="match status" value="1"/>
</dbReference>
<dbReference type="PANTHER" id="PTHR33121:SF70">
    <property type="entry name" value="SIGNALING PROTEIN YKOW"/>
    <property type="match status" value="1"/>
</dbReference>
<dbReference type="OrthoDB" id="9804951at2"/>
<proteinExistence type="predicted"/>
<evidence type="ECO:0000259" key="3">
    <source>
        <dbReference type="PROSITE" id="PS50887"/>
    </source>
</evidence>
<dbReference type="CDD" id="cd01948">
    <property type="entry name" value="EAL"/>
    <property type="match status" value="1"/>
</dbReference>
<dbReference type="PANTHER" id="PTHR33121">
    <property type="entry name" value="CYCLIC DI-GMP PHOSPHODIESTERASE PDEF"/>
    <property type="match status" value="1"/>
</dbReference>
<protein>
    <submittedName>
        <fullName evidence="4">GGDEF domain-containing protein</fullName>
    </submittedName>
</protein>
<dbReference type="SUPFAM" id="SSF55073">
    <property type="entry name" value="Nucleotide cyclase"/>
    <property type="match status" value="1"/>
</dbReference>
<gene>
    <name evidence="4" type="ORF">CWE08_04635</name>
</gene>
<keyword evidence="5" id="KW-1185">Reference proteome</keyword>
<dbReference type="InterPro" id="IPR050706">
    <property type="entry name" value="Cyclic-di-GMP_PDE-like"/>
</dbReference>
<dbReference type="InterPro" id="IPR029787">
    <property type="entry name" value="Nucleotide_cyclase"/>
</dbReference>
<evidence type="ECO:0000259" key="2">
    <source>
        <dbReference type="PROSITE" id="PS50883"/>
    </source>
</evidence>
<dbReference type="GO" id="GO:0071111">
    <property type="term" value="F:cyclic-guanylate-specific phosphodiesterase activity"/>
    <property type="evidence" value="ECO:0007669"/>
    <property type="project" value="InterPro"/>
</dbReference>
<feature type="transmembrane region" description="Helical" evidence="1">
    <location>
        <begin position="96"/>
        <end position="113"/>
    </location>
</feature>
<dbReference type="AlphaFoldDB" id="A0A432W0G1"/>
<comment type="caution">
    <text evidence="4">The sequence shown here is derived from an EMBL/GenBank/DDBJ whole genome shotgun (WGS) entry which is preliminary data.</text>
</comment>
<dbReference type="Pfam" id="PF00563">
    <property type="entry name" value="EAL"/>
    <property type="match status" value="1"/>
</dbReference>
<evidence type="ECO:0000313" key="4">
    <source>
        <dbReference type="EMBL" id="RUO22468.1"/>
    </source>
</evidence>
<accession>A0A432W0G1</accession>
<keyword evidence="1" id="KW-0812">Transmembrane</keyword>
<dbReference type="Proteomes" id="UP000288395">
    <property type="component" value="Unassembled WGS sequence"/>
</dbReference>
<feature type="transmembrane region" description="Helical" evidence="1">
    <location>
        <begin position="50"/>
        <end position="75"/>
    </location>
</feature>
<reference evidence="5" key="1">
    <citation type="journal article" date="2018" name="Front. Microbiol.">
        <title>Genome-Based Analysis Reveals the Taxonomy and Diversity of the Family Idiomarinaceae.</title>
        <authorList>
            <person name="Liu Y."/>
            <person name="Lai Q."/>
            <person name="Shao Z."/>
        </authorList>
    </citation>
    <scope>NUCLEOTIDE SEQUENCE [LARGE SCALE GENOMIC DNA]</scope>
    <source>
        <strain evidence="5">GBPy7</strain>
    </source>
</reference>
<dbReference type="InterPro" id="IPR043128">
    <property type="entry name" value="Rev_trsase/Diguanyl_cyclase"/>
</dbReference>
<dbReference type="InterPro" id="IPR000160">
    <property type="entry name" value="GGDEF_dom"/>
</dbReference>
<dbReference type="RefSeq" id="WP_126766052.1">
    <property type="nucleotide sequence ID" value="NZ_PIPJ01000002.1"/>
</dbReference>
<dbReference type="InterPro" id="IPR001633">
    <property type="entry name" value="EAL_dom"/>
</dbReference>
<name>A0A432W0G1_9GAMM</name>
<dbReference type="PROSITE" id="PS50887">
    <property type="entry name" value="GGDEF"/>
    <property type="match status" value="1"/>
</dbReference>
<dbReference type="PROSITE" id="PS50883">
    <property type="entry name" value="EAL"/>
    <property type="match status" value="1"/>
</dbReference>
<organism evidence="4 5">
    <name type="scientific">Aliidiomarina iranensis</name>
    <dbReference type="NCBI Taxonomy" id="1434071"/>
    <lineage>
        <taxon>Bacteria</taxon>
        <taxon>Pseudomonadati</taxon>
        <taxon>Pseudomonadota</taxon>
        <taxon>Gammaproteobacteria</taxon>
        <taxon>Alteromonadales</taxon>
        <taxon>Idiomarinaceae</taxon>
        <taxon>Aliidiomarina</taxon>
    </lineage>
</organism>
<dbReference type="InterPro" id="IPR035919">
    <property type="entry name" value="EAL_sf"/>
</dbReference>